<reference evidence="1" key="2">
    <citation type="journal article" date="2021" name="PeerJ">
        <title>Extensive microbial diversity within the chicken gut microbiome revealed by metagenomics and culture.</title>
        <authorList>
            <person name="Gilroy R."/>
            <person name="Ravi A."/>
            <person name="Getino M."/>
            <person name="Pursley I."/>
            <person name="Horton D.L."/>
            <person name="Alikhan N.F."/>
            <person name="Baker D."/>
            <person name="Gharbi K."/>
            <person name="Hall N."/>
            <person name="Watson M."/>
            <person name="Adriaenssens E.M."/>
            <person name="Foster-Nyarko E."/>
            <person name="Jarju S."/>
            <person name="Secka A."/>
            <person name="Antonio M."/>
            <person name="Oren A."/>
            <person name="Chaudhuri R.R."/>
            <person name="La Ragione R."/>
            <person name="Hildebrand F."/>
            <person name="Pallen M.J."/>
        </authorList>
    </citation>
    <scope>NUCLEOTIDE SEQUENCE</scope>
    <source>
        <strain evidence="1">517</strain>
    </source>
</reference>
<organism evidence="1 2">
    <name type="scientific">Candidatus Stercoripulliclostridium pullicola</name>
    <dbReference type="NCBI Taxonomy" id="2840953"/>
    <lineage>
        <taxon>Bacteria</taxon>
        <taxon>Bacillati</taxon>
        <taxon>Bacillota</taxon>
        <taxon>Clostridia</taxon>
        <taxon>Eubacteriales</taxon>
        <taxon>Candidatus Stercoripulliclostridium</taxon>
    </lineage>
</organism>
<dbReference type="Proteomes" id="UP000727857">
    <property type="component" value="Unassembled WGS sequence"/>
</dbReference>
<dbReference type="AlphaFoldDB" id="A0A940DIC1"/>
<reference evidence="1" key="1">
    <citation type="submission" date="2020-10" db="EMBL/GenBank/DDBJ databases">
        <authorList>
            <person name="Gilroy R."/>
        </authorList>
    </citation>
    <scope>NUCLEOTIDE SEQUENCE</scope>
    <source>
        <strain evidence="1">517</strain>
    </source>
</reference>
<gene>
    <name evidence="1" type="ORF">IAB16_07105</name>
</gene>
<proteinExistence type="predicted"/>
<comment type="caution">
    <text evidence="1">The sequence shown here is derived from an EMBL/GenBank/DDBJ whole genome shotgun (WGS) entry which is preliminary data.</text>
</comment>
<accession>A0A940DIC1</accession>
<protein>
    <submittedName>
        <fullName evidence="1">NAD(P)-dependent oxidoreductase</fullName>
    </submittedName>
</protein>
<feature type="non-terminal residue" evidence="1">
    <location>
        <position position="1"/>
    </location>
</feature>
<evidence type="ECO:0000313" key="2">
    <source>
        <dbReference type="Proteomes" id="UP000727857"/>
    </source>
</evidence>
<sequence>IRNLIEYDSDGKAPGFWKRVYNIGGGKINRRTGYDTFDGGFAIIGGSAESFLEPVWNCPRNFHGVWFSDSQVLEDYFHFRTQTVEDYWEIVAKAHPVYAVAKFLPSGLIKKLAIERLLGDSNAPMRWVMSHEAAKVAAAFGSTDNIDLCPVSWDEYPLLSKGRLADGEIDYDALRDDDYARTHGYLLDHGYDETKPDSELDIDDMRSAASYRGGKCLSESMTKGDLYTKLLWECHDGHRFEASPYTVLKAGHWCPECCQPEPWKFDILAKSIPFFAQVWYDSHARGENGIYYYKDDKAVGFRLKDGALCKI</sequence>
<name>A0A940DIC1_9FIRM</name>
<evidence type="ECO:0000313" key="1">
    <source>
        <dbReference type="EMBL" id="MBO8424772.1"/>
    </source>
</evidence>
<dbReference type="EMBL" id="JADINF010000180">
    <property type="protein sequence ID" value="MBO8424772.1"/>
    <property type="molecule type" value="Genomic_DNA"/>
</dbReference>